<dbReference type="InterPro" id="IPR007627">
    <property type="entry name" value="RNA_pol_sigma70_r2"/>
</dbReference>
<evidence type="ECO:0000259" key="6">
    <source>
        <dbReference type="Pfam" id="PF04542"/>
    </source>
</evidence>
<evidence type="ECO:0000256" key="2">
    <source>
        <dbReference type="ARBA" id="ARBA00023015"/>
    </source>
</evidence>
<dbReference type="InterPro" id="IPR013324">
    <property type="entry name" value="RNA_pol_sigma_r3/r4-like"/>
</dbReference>
<evidence type="ECO:0000256" key="5">
    <source>
        <dbReference type="ARBA" id="ARBA00023163"/>
    </source>
</evidence>
<dbReference type="Pfam" id="PF04542">
    <property type="entry name" value="Sigma70_r2"/>
    <property type="match status" value="1"/>
</dbReference>
<reference evidence="7 8" key="1">
    <citation type="submission" date="2020-05" db="EMBL/GenBank/DDBJ databases">
        <title>Paenibacillus glebae, sp. nov., Paenibacillus humi sp. nov., Paenibacillus pedi sp. nov., Paenibacillus terrestris sp. nov. and Paenibacillus terricola sp. nov., isolated from a forest top soil sample.</title>
        <authorList>
            <person name="Qi S."/>
            <person name="Carlier A."/>
            <person name="Cnockaert M."/>
            <person name="Vandamme P."/>
        </authorList>
    </citation>
    <scope>NUCLEOTIDE SEQUENCE [LARGE SCALE GENOMIC DNA]</scope>
    <source>
        <strain evidence="7 8">LMG 29502</strain>
    </source>
</reference>
<keyword evidence="4" id="KW-0238">DNA-binding</keyword>
<organism evidence="7 8">
    <name type="scientific">Paenibacillus tritici</name>
    <dbReference type="NCBI Taxonomy" id="1873425"/>
    <lineage>
        <taxon>Bacteria</taxon>
        <taxon>Bacillati</taxon>
        <taxon>Bacillota</taxon>
        <taxon>Bacilli</taxon>
        <taxon>Bacillales</taxon>
        <taxon>Paenibacillaceae</taxon>
        <taxon>Paenibacillus</taxon>
    </lineage>
</organism>
<evidence type="ECO:0000313" key="7">
    <source>
        <dbReference type="EMBL" id="NQX45451.1"/>
    </source>
</evidence>
<evidence type="ECO:0000256" key="1">
    <source>
        <dbReference type="ARBA" id="ARBA00010641"/>
    </source>
</evidence>
<dbReference type="Gene3D" id="1.10.1740.10">
    <property type="match status" value="1"/>
</dbReference>
<keyword evidence="3" id="KW-0731">Sigma factor</keyword>
<feature type="domain" description="RNA polymerase sigma-70 region 2" evidence="6">
    <location>
        <begin position="36"/>
        <end position="101"/>
    </location>
</feature>
<dbReference type="Proteomes" id="UP000711047">
    <property type="component" value="Unassembled WGS sequence"/>
</dbReference>
<name>A0ABX2DNM3_9BACL</name>
<dbReference type="RefSeq" id="WP_173130864.1">
    <property type="nucleotide sequence ID" value="NZ_JABMKX010000004.1"/>
</dbReference>
<dbReference type="Gene3D" id="1.10.10.10">
    <property type="entry name" value="Winged helix-like DNA-binding domain superfamily/Winged helix DNA-binding domain"/>
    <property type="match status" value="1"/>
</dbReference>
<keyword evidence="5" id="KW-0804">Transcription</keyword>
<keyword evidence="8" id="KW-1185">Reference proteome</keyword>
<dbReference type="InterPro" id="IPR014284">
    <property type="entry name" value="RNA_pol_sigma-70_dom"/>
</dbReference>
<comment type="similarity">
    <text evidence="1">Belongs to the sigma-70 factor family. ECF subfamily.</text>
</comment>
<proteinExistence type="inferred from homology"/>
<accession>A0ABX2DNM3</accession>
<evidence type="ECO:0000313" key="8">
    <source>
        <dbReference type="Proteomes" id="UP000711047"/>
    </source>
</evidence>
<evidence type="ECO:0000256" key="4">
    <source>
        <dbReference type="ARBA" id="ARBA00023125"/>
    </source>
</evidence>
<sequence length="202" mass="24304">MLLVIYISKGKEERVIIDNEIEDILKGDYSAFDSIVKKYQNKIFKYCFFLLSNEQEAEDATQETFIKAFFQIHSYRYNKSFIGWLYMIALNHCRTLLKRRSKWRDGMLKLTRWSEEFEPSAEDAYLSHNSCLLAEYKILSETEKSILILHTVENYTFVEISNILEIRTPTVRKKFERIKIKLIEKNEDKKDRRYLNEQKIEI</sequence>
<dbReference type="SUPFAM" id="SSF88946">
    <property type="entry name" value="Sigma2 domain of RNA polymerase sigma factors"/>
    <property type="match status" value="1"/>
</dbReference>
<comment type="caution">
    <text evidence="7">The sequence shown here is derived from an EMBL/GenBank/DDBJ whole genome shotgun (WGS) entry which is preliminary data.</text>
</comment>
<evidence type="ECO:0000256" key="3">
    <source>
        <dbReference type="ARBA" id="ARBA00023082"/>
    </source>
</evidence>
<dbReference type="InterPro" id="IPR039425">
    <property type="entry name" value="RNA_pol_sigma-70-like"/>
</dbReference>
<dbReference type="PANTHER" id="PTHR43133:SF8">
    <property type="entry name" value="RNA POLYMERASE SIGMA FACTOR HI_1459-RELATED"/>
    <property type="match status" value="1"/>
</dbReference>
<dbReference type="NCBIfam" id="TIGR02937">
    <property type="entry name" value="sigma70-ECF"/>
    <property type="match status" value="1"/>
</dbReference>
<keyword evidence="2" id="KW-0805">Transcription regulation</keyword>
<dbReference type="PANTHER" id="PTHR43133">
    <property type="entry name" value="RNA POLYMERASE ECF-TYPE SIGMA FACTO"/>
    <property type="match status" value="1"/>
</dbReference>
<dbReference type="EMBL" id="JABMKX010000004">
    <property type="protein sequence ID" value="NQX45451.1"/>
    <property type="molecule type" value="Genomic_DNA"/>
</dbReference>
<dbReference type="InterPro" id="IPR036388">
    <property type="entry name" value="WH-like_DNA-bd_sf"/>
</dbReference>
<gene>
    <name evidence="7" type="ORF">HQN87_08930</name>
</gene>
<protein>
    <submittedName>
        <fullName evidence="7">Sigma-70 family RNA polymerase sigma factor</fullName>
    </submittedName>
</protein>
<dbReference type="InterPro" id="IPR013325">
    <property type="entry name" value="RNA_pol_sigma_r2"/>
</dbReference>
<dbReference type="SUPFAM" id="SSF88659">
    <property type="entry name" value="Sigma3 and sigma4 domains of RNA polymerase sigma factors"/>
    <property type="match status" value="1"/>
</dbReference>